<evidence type="ECO:0000256" key="4">
    <source>
        <dbReference type="ARBA" id="ARBA00022679"/>
    </source>
</evidence>
<accession>A0A3G8YJ57</accession>
<dbReference type="InterPro" id="IPR005814">
    <property type="entry name" value="Aminotrans_3"/>
</dbReference>
<dbReference type="EMBL" id="CP034184">
    <property type="protein sequence ID" value="AZI44317.1"/>
    <property type="molecule type" value="Genomic_DNA"/>
</dbReference>
<evidence type="ECO:0000256" key="2">
    <source>
        <dbReference type="ARBA" id="ARBA00008954"/>
    </source>
</evidence>
<dbReference type="Gene3D" id="3.40.640.10">
    <property type="entry name" value="Type I PLP-dependent aspartate aminotransferase-like (Major domain)"/>
    <property type="match status" value="1"/>
</dbReference>
<dbReference type="GO" id="GO:0009448">
    <property type="term" value="P:gamma-aminobutyric acid metabolic process"/>
    <property type="evidence" value="ECO:0007669"/>
    <property type="project" value="InterPro"/>
</dbReference>
<keyword evidence="4 7" id="KW-0808">Transferase</keyword>
<dbReference type="NCBIfam" id="TIGR00700">
    <property type="entry name" value="GABAtrnsam"/>
    <property type="match status" value="1"/>
</dbReference>
<evidence type="ECO:0000256" key="1">
    <source>
        <dbReference type="ARBA" id="ARBA00001933"/>
    </source>
</evidence>
<dbReference type="InterPro" id="IPR050103">
    <property type="entry name" value="Class-III_PLP-dep_AT"/>
</dbReference>
<dbReference type="PANTHER" id="PTHR11986:SF58">
    <property type="entry name" value="LEUCINE_METHIONINE RACEMASE"/>
    <property type="match status" value="1"/>
</dbReference>
<dbReference type="GO" id="GO:0034386">
    <property type="term" value="F:4-aminobutyrate:2-oxoglutarate transaminase activity"/>
    <property type="evidence" value="ECO:0007669"/>
    <property type="project" value="UniProtKB-EC"/>
</dbReference>
<evidence type="ECO:0000256" key="5">
    <source>
        <dbReference type="ARBA" id="ARBA00022898"/>
    </source>
</evidence>
<dbReference type="GO" id="GO:0030170">
    <property type="term" value="F:pyridoxal phosphate binding"/>
    <property type="evidence" value="ECO:0007669"/>
    <property type="project" value="InterPro"/>
</dbReference>
<dbReference type="InterPro" id="IPR015421">
    <property type="entry name" value="PyrdxlP-dep_Trfase_major"/>
</dbReference>
<reference evidence="7 8" key="1">
    <citation type="submission" date="2018-11" db="EMBL/GenBank/DDBJ databases">
        <title>Deinococcus shelandsis sp. nov., isolated from South Shetland Islands soil of Antarctica.</title>
        <authorList>
            <person name="Tian J."/>
        </authorList>
    </citation>
    <scope>NUCLEOTIDE SEQUENCE [LARGE SCALE GENOMIC DNA]</scope>
    <source>
        <strain evidence="7 8">S14-83T</strain>
    </source>
</reference>
<dbReference type="FunFam" id="3.40.640.10:FF:000013">
    <property type="entry name" value="4-aminobutyrate aminotransferase"/>
    <property type="match status" value="1"/>
</dbReference>
<dbReference type="KEGG" id="dph:EHF33_15630"/>
<keyword evidence="5 6" id="KW-0663">Pyridoxal phosphate</keyword>
<sequence>MTQLQQPHDWLTDRQTYVARGVNNAHPVVIARAENARVWDITGREYIDFVGGIGVLNVGHNHPRVVAAIQAQAEQFLHPCFQVALYPGYIELCRRLCVRAPIRGPVKGALFSTGAEATENAVKMARSYTGRSAVISLTHSFHGRTLMGMSLTGKASTYKQNFGPFAPEVYHTAAPYSYRGVSAEQALDRLDELLITTVGADQVAAIIVEPVLGEGGFLPLPAAFLRGLRERCTQHGMVLIADEIQSGVGRTGTFFAIEHSGTEPDLVLVAKSLGGGLPISAVIGKADIVDAPAPGGLGGTYAGNPLACAAANAVLDLFDDGELLPQAAALGEQLRAGLDKLAVGFPQIGEVRGIGAMLALELVEDPLTKTPATALTQRVVEQARERGLLLLKAGLYGNVIRVLVPLTATPRDIHEGLLRLEAALEAAVERRHVVG</sequence>
<gene>
    <name evidence="7" type="primary">gabT</name>
    <name evidence="7" type="ORF">EHF33_15630</name>
</gene>
<proteinExistence type="inferred from homology"/>
<keyword evidence="3 7" id="KW-0032">Aminotransferase</keyword>
<dbReference type="Proteomes" id="UP000276417">
    <property type="component" value="Chromosome 2"/>
</dbReference>
<dbReference type="Pfam" id="PF00202">
    <property type="entry name" value="Aminotran_3"/>
    <property type="match status" value="1"/>
</dbReference>
<dbReference type="InterPro" id="IPR015424">
    <property type="entry name" value="PyrdxlP-dep_Trfase"/>
</dbReference>
<dbReference type="SUPFAM" id="SSF53383">
    <property type="entry name" value="PLP-dependent transferases"/>
    <property type="match status" value="1"/>
</dbReference>
<dbReference type="OrthoDB" id="9807885at2"/>
<name>A0A3G8YJ57_9DEIO</name>
<dbReference type="PIRSF" id="PIRSF000521">
    <property type="entry name" value="Transaminase_4ab_Lys_Orn"/>
    <property type="match status" value="1"/>
</dbReference>
<dbReference type="PROSITE" id="PS00600">
    <property type="entry name" value="AA_TRANSFER_CLASS_3"/>
    <property type="match status" value="1"/>
</dbReference>
<dbReference type="Gene3D" id="3.90.1150.10">
    <property type="entry name" value="Aspartate Aminotransferase, domain 1"/>
    <property type="match status" value="1"/>
</dbReference>
<dbReference type="AlphaFoldDB" id="A0A3G8YJ57"/>
<evidence type="ECO:0000313" key="7">
    <source>
        <dbReference type="EMBL" id="AZI44317.1"/>
    </source>
</evidence>
<evidence type="ECO:0000256" key="6">
    <source>
        <dbReference type="RuleBase" id="RU003560"/>
    </source>
</evidence>
<dbReference type="RefSeq" id="WP_124873838.1">
    <property type="nucleotide sequence ID" value="NZ_CP034184.1"/>
</dbReference>
<dbReference type="GO" id="GO:0042802">
    <property type="term" value="F:identical protein binding"/>
    <property type="evidence" value="ECO:0007669"/>
    <property type="project" value="TreeGrafter"/>
</dbReference>
<keyword evidence="8" id="KW-1185">Reference proteome</keyword>
<organism evidence="7 8">
    <name type="scientific">Deinococcus psychrotolerans</name>
    <dbReference type="NCBI Taxonomy" id="2489213"/>
    <lineage>
        <taxon>Bacteria</taxon>
        <taxon>Thermotogati</taxon>
        <taxon>Deinococcota</taxon>
        <taxon>Deinococci</taxon>
        <taxon>Deinococcales</taxon>
        <taxon>Deinococcaceae</taxon>
        <taxon>Deinococcus</taxon>
    </lineage>
</organism>
<protein>
    <submittedName>
        <fullName evidence="7">4-aminobutyrate--2-oxoglutarate transaminase</fullName>
        <ecNumber evidence="7">2.6.1.19</ecNumber>
    </submittedName>
</protein>
<evidence type="ECO:0000256" key="3">
    <source>
        <dbReference type="ARBA" id="ARBA00022576"/>
    </source>
</evidence>
<dbReference type="InterPro" id="IPR049704">
    <property type="entry name" value="Aminotrans_3_PPA_site"/>
</dbReference>
<dbReference type="EC" id="2.6.1.19" evidence="7"/>
<evidence type="ECO:0000313" key="8">
    <source>
        <dbReference type="Proteomes" id="UP000276417"/>
    </source>
</evidence>
<dbReference type="PANTHER" id="PTHR11986">
    <property type="entry name" value="AMINOTRANSFERASE CLASS III"/>
    <property type="match status" value="1"/>
</dbReference>
<comment type="similarity">
    <text evidence="2 6">Belongs to the class-III pyridoxal-phosphate-dependent aminotransferase family.</text>
</comment>
<dbReference type="InterPro" id="IPR004632">
    <property type="entry name" value="4NH2But_aminotransferase_bac"/>
</dbReference>
<comment type="cofactor">
    <cofactor evidence="1">
        <name>pyridoxal 5'-phosphate</name>
        <dbReference type="ChEBI" id="CHEBI:597326"/>
    </cofactor>
</comment>
<dbReference type="CDD" id="cd00610">
    <property type="entry name" value="OAT_like"/>
    <property type="match status" value="1"/>
</dbReference>
<dbReference type="InterPro" id="IPR015422">
    <property type="entry name" value="PyrdxlP-dep_Trfase_small"/>
</dbReference>